<feature type="compositionally biased region" description="Basic and acidic residues" evidence="8">
    <location>
        <begin position="9"/>
        <end position="33"/>
    </location>
</feature>
<reference evidence="10 11" key="1">
    <citation type="submission" date="2014-02" db="EMBL/GenBank/DDBJ databases">
        <authorList>
            <person name="Sibley D."/>
            <person name="Venepally P."/>
            <person name="Karamycheva S."/>
            <person name="Hadjithomas M."/>
            <person name="Khan A."/>
            <person name="Brunk B."/>
            <person name="Roos D."/>
            <person name="Caler E."/>
            <person name="Lorenzi H."/>
        </authorList>
    </citation>
    <scope>NUCLEOTIDE SEQUENCE [LARGE SCALE GENOMIC DNA]</scope>
    <source>
        <strain evidence="10 11">GAB2-2007-GAL-DOM2</strain>
    </source>
</reference>
<evidence type="ECO:0000256" key="2">
    <source>
        <dbReference type="ARBA" id="ARBA00004286"/>
    </source>
</evidence>
<feature type="compositionally biased region" description="Basic and acidic residues" evidence="8">
    <location>
        <begin position="191"/>
        <end position="208"/>
    </location>
</feature>
<feature type="region of interest" description="Disordered" evidence="8">
    <location>
        <begin position="3046"/>
        <end position="3108"/>
    </location>
</feature>
<feature type="region of interest" description="Disordered" evidence="8">
    <location>
        <begin position="3271"/>
        <end position="3385"/>
    </location>
</feature>
<dbReference type="Proteomes" id="UP000028837">
    <property type="component" value="Unassembled WGS sequence"/>
</dbReference>
<evidence type="ECO:0000256" key="3">
    <source>
        <dbReference type="ARBA" id="ARBA00022454"/>
    </source>
</evidence>
<feature type="compositionally biased region" description="Polar residues" evidence="8">
    <location>
        <begin position="4807"/>
        <end position="4820"/>
    </location>
</feature>
<comment type="subcellular location">
    <subcellularLocation>
        <location evidence="2">Chromosome</location>
    </subcellularLocation>
    <subcellularLocation>
        <location evidence="1">Nucleus</location>
    </subcellularLocation>
</comment>
<feature type="compositionally biased region" description="Low complexity" evidence="8">
    <location>
        <begin position="4859"/>
        <end position="4872"/>
    </location>
</feature>
<feature type="compositionally biased region" description="Low complexity" evidence="8">
    <location>
        <begin position="4085"/>
        <end position="4108"/>
    </location>
</feature>
<feature type="compositionally biased region" description="Basic and acidic residues" evidence="8">
    <location>
        <begin position="437"/>
        <end position="453"/>
    </location>
</feature>
<feature type="compositionally biased region" description="Low complexity" evidence="8">
    <location>
        <begin position="4732"/>
        <end position="4748"/>
    </location>
</feature>
<dbReference type="EC" id="2.1.1.43" evidence="10"/>
<feature type="region of interest" description="Disordered" evidence="8">
    <location>
        <begin position="4857"/>
        <end position="4935"/>
    </location>
</feature>
<feature type="compositionally biased region" description="Basic and acidic residues" evidence="8">
    <location>
        <begin position="460"/>
        <end position="492"/>
    </location>
</feature>
<feature type="compositionally biased region" description="Basic and acidic residues" evidence="8">
    <location>
        <begin position="3846"/>
        <end position="3861"/>
    </location>
</feature>
<feature type="compositionally biased region" description="Basic and acidic residues" evidence="8">
    <location>
        <begin position="1052"/>
        <end position="1062"/>
    </location>
</feature>
<feature type="compositionally biased region" description="Basic and acidic residues" evidence="8">
    <location>
        <begin position="1155"/>
        <end position="1182"/>
    </location>
</feature>
<organism evidence="10 11">
    <name type="scientific">Toxoplasma gondii GAB2-2007-GAL-DOM2</name>
    <dbReference type="NCBI Taxonomy" id="1130820"/>
    <lineage>
        <taxon>Eukaryota</taxon>
        <taxon>Sar</taxon>
        <taxon>Alveolata</taxon>
        <taxon>Apicomplexa</taxon>
        <taxon>Conoidasida</taxon>
        <taxon>Coccidia</taxon>
        <taxon>Eucoccidiorida</taxon>
        <taxon>Eimeriorina</taxon>
        <taxon>Sarcocystidae</taxon>
        <taxon>Toxoplasma</taxon>
    </lineage>
</organism>
<feature type="region of interest" description="Disordered" evidence="8">
    <location>
        <begin position="4336"/>
        <end position="4450"/>
    </location>
</feature>
<feature type="compositionally biased region" description="Basic and acidic residues" evidence="8">
    <location>
        <begin position="949"/>
        <end position="964"/>
    </location>
</feature>
<feature type="compositionally biased region" description="Basic and acidic residues" evidence="8">
    <location>
        <begin position="842"/>
        <end position="855"/>
    </location>
</feature>
<feature type="compositionally biased region" description="Basic and acidic residues" evidence="8">
    <location>
        <begin position="553"/>
        <end position="563"/>
    </location>
</feature>
<evidence type="ECO:0000259" key="9">
    <source>
        <dbReference type="PROSITE" id="PS50280"/>
    </source>
</evidence>
<dbReference type="VEuPathDB" id="ToxoDB:TGDOM2_295610"/>
<dbReference type="SMART" id="SM00317">
    <property type="entry name" value="SET"/>
    <property type="match status" value="1"/>
</dbReference>
<feature type="compositionally biased region" description="Basic and acidic residues" evidence="8">
    <location>
        <begin position="1463"/>
        <end position="1476"/>
    </location>
</feature>
<feature type="region of interest" description="Disordered" evidence="8">
    <location>
        <begin position="4633"/>
        <end position="4687"/>
    </location>
</feature>
<feature type="compositionally biased region" description="Basic and acidic residues" evidence="8">
    <location>
        <begin position="3287"/>
        <end position="3308"/>
    </location>
</feature>
<keyword evidence="5 10" id="KW-0808">Transferase</keyword>
<feature type="region of interest" description="Disordered" evidence="8">
    <location>
        <begin position="2764"/>
        <end position="2785"/>
    </location>
</feature>
<feature type="compositionally biased region" description="Basic and acidic residues" evidence="8">
    <location>
        <begin position="3973"/>
        <end position="3996"/>
    </location>
</feature>
<feature type="compositionally biased region" description="Basic and acidic residues" evidence="8">
    <location>
        <begin position="4711"/>
        <end position="4722"/>
    </location>
</feature>
<feature type="compositionally biased region" description="Basic and acidic residues" evidence="8">
    <location>
        <begin position="658"/>
        <end position="670"/>
    </location>
</feature>
<feature type="compositionally biased region" description="Low complexity" evidence="8">
    <location>
        <begin position="141"/>
        <end position="162"/>
    </location>
</feature>
<feature type="region of interest" description="Disordered" evidence="8">
    <location>
        <begin position="4226"/>
        <end position="4295"/>
    </location>
</feature>
<feature type="compositionally biased region" description="Low complexity" evidence="8">
    <location>
        <begin position="217"/>
        <end position="229"/>
    </location>
</feature>
<dbReference type="OrthoDB" id="354432at2759"/>
<feature type="compositionally biased region" description="Basic and acidic residues" evidence="8">
    <location>
        <begin position="3763"/>
        <end position="3776"/>
    </location>
</feature>
<evidence type="ECO:0000256" key="6">
    <source>
        <dbReference type="ARBA" id="ARBA00022691"/>
    </source>
</evidence>
<feature type="compositionally biased region" description="Basic and acidic residues" evidence="8">
    <location>
        <begin position="605"/>
        <end position="641"/>
    </location>
</feature>
<evidence type="ECO:0000256" key="5">
    <source>
        <dbReference type="ARBA" id="ARBA00022679"/>
    </source>
</evidence>
<feature type="region of interest" description="Disordered" evidence="8">
    <location>
        <begin position="2514"/>
        <end position="2567"/>
    </location>
</feature>
<feature type="compositionally biased region" description="Polar residues" evidence="8">
    <location>
        <begin position="3075"/>
        <end position="3088"/>
    </location>
</feature>
<name>A0A086JY74_TOXGO</name>
<feature type="compositionally biased region" description="Basic and acidic residues" evidence="8">
    <location>
        <begin position="2100"/>
        <end position="2117"/>
    </location>
</feature>
<feature type="compositionally biased region" description="Basic and acidic residues" evidence="8">
    <location>
        <begin position="3570"/>
        <end position="3580"/>
    </location>
</feature>
<dbReference type="Gene3D" id="2.170.270.10">
    <property type="entry name" value="SET domain"/>
    <property type="match status" value="1"/>
</dbReference>
<feature type="region of interest" description="Disordered" evidence="8">
    <location>
        <begin position="1423"/>
        <end position="1519"/>
    </location>
</feature>
<dbReference type="EMBL" id="AHZU02001045">
    <property type="protein sequence ID" value="KFG37092.1"/>
    <property type="molecule type" value="Genomic_DNA"/>
</dbReference>
<keyword evidence="3" id="KW-0158">Chromosome</keyword>
<feature type="compositionally biased region" description="Basic and acidic residues" evidence="8">
    <location>
        <begin position="3908"/>
        <end position="3928"/>
    </location>
</feature>
<feature type="region of interest" description="Disordered" evidence="8">
    <location>
        <begin position="3965"/>
        <end position="4131"/>
    </location>
</feature>
<feature type="compositionally biased region" description="Basic and acidic residues" evidence="8">
    <location>
        <begin position="4226"/>
        <end position="4266"/>
    </location>
</feature>
<dbReference type="Pfam" id="PF00856">
    <property type="entry name" value="SET"/>
    <property type="match status" value="1"/>
</dbReference>
<feature type="region of interest" description="Disordered" evidence="8">
    <location>
        <begin position="3833"/>
        <end position="3863"/>
    </location>
</feature>
<feature type="region of interest" description="Disordered" evidence="8">
    <location>
        <begin position="4707"/>
        <end position="4844"/>
    </location>
</feature>
<feature type="compositionally biased region" description="Basic and acidic residues" evidence="8">
    <location>
        <begin position="76"/>
        <end position="91"/>
    </location>
</feature>
<dbReference type="GO" id="GO:0008168">
    <property type="term" value="F:methyltransferase activity"/>
    <property type="evidence" value="ECO:0007669"/>
    <property type="project" value="UniProtKB-KW"/>
</dbReference>
<evidence type="ECO:0000313" key="11">
    <source>
        <dbReference type="Proteomes" id="UP000028837"/>
    </source>
</evidence>
<feature type="compositionally biased region" description="Basic and acidic residues" evidence="8">
    <location>
        <begin position="4352"/>
        <end position="4367"/>
    </location>
</feature>
<feature type="compositionally biased region" description="Basic and acidic residues" evidence="8">
    <location>
        <begin position="2212"/>
        <end position="2230"/>
    </location>
</feature>
<dbReference type="GO" id="GO:0005694">
    <property type="term" value="C:chromosome"/>
    <property type="evidence" value="ECO:0007669"/>
    <property type="project" value="UniProtKB-SubCell"/>
</dbReference>
<feature type="compositionally biased region" description="Basic and acidic residues" evidence="8">
    <location>
        <begin position="350"/>
        <end position="364"/>
    </location>
</feature>
<feature type="compositionally biased region" description="Gly residues" evidence="8">
    <location>
        <begin position="3095"/>
        <end position="3105"/>
    </location>
</feature>
<feature type="compositionally biased region" description="Basic and acidic residues" evidence="8">
    <location>
        <begin position="4004"/>
        <end position="4062"/>
    </location>
</feature>
<dbReference type="CDD" id="cd10519">
    <property type="entry name" value="SET_EZH"/>
    <property type="match status" value="1"/>
</dbReference>
<feature type="region of interest" description="Disordered" evidence="8">
    <location>
        <begin position="2100"/>
        <end position="2144"/>
    </location>
</feature>
<feature type="compositionally biased region" description="Low complexity" evidence="8">
    <location>
        <begin position="3227"/>
        <end position="3244"/>
    </location>
</feature>
<proteinExistence type="predicted"/>
<sequence length="5175" mass="557607">MGKVHTRRFTPEEEPHPSAYSRQEKQTDVERKTKGGSSRGRPPFRTGLPSGRLRSCPPVSRATRPSSQRRGISRCTEGERNLPKQRQERDGPACPNGHGKGGKLAQNLEKRKSGAPSSSPSSRHVASKMSASSSPQHKPRQSPSSCLSSSASPSRPAIPTSSLNGEGRQTRLGTLANGRAAAPAAFSPEGRASEDCLRPDSEAEEGRRSPVPCVGFLSEETSRTTSRTPRTLRRTAPEGKSGETRFFSSDTHSSSSYSDALSSSVHASGQTSSQPPRTSSPSAAALRSSSISSSPSSRGSSTVRSSCASPLDFVSRKSLKSLPSPDLSEFLASRRFRGNQGEAVVTQELEETRARRTGAERRVAEMSMQQSALGARAGELLEGDEKLRARLLALAASSPSALSQKTADVPLLNEKETDEMAALRKASPEPRLAAELYEARKREPTERGPRGMPEDAAGPEETRAAQRDGSFREEGEELRKSRRREREEKELLRVLSSSETAGGCLSAAGEGGNTREAGERRQIKGRRGTVGIFEKEKERDFAGLSSGDGSDGEDARKELDSTRRSRRKERGRRPTCASSSSSAGSPAFSLSSRVSSCGLRHVSQRKAETSQSKKERQTLGLSKDHAGALSGEERDADEKPCFGRKRVLSVEAGSPELRSPHPGECREQLREKKRRLAAGAEPEEVEERDEASRGDEQGDNGSGAKAGRRLSASLRGAADQRVTRSRLAVVEKLGVSPLEEKRHRSKKSRARFISLSFPTSELSEEAKAAPRQLRSTARDALEPRERGRLEPVARRQEQAGCGASEGEAEEQEGKPERGLLSPVSREVKARVSEALVASLRLEKGDKKEALKEKRQTQAATSPKKEEHDQDKDEQSQGKDELPEKEKEAVYLSRLRARSSCLRAPHARWVARWLQELYRWDEEVEDSDSEGVTWWHALSSAAGSSSLPETTKRDPGSRRSCRLADRAAAPPSPSRPPGGDVGALFLLALSAEGERHPGGQQVLSLLKRFSSPTLWSDAQPRVAFLDKTSGAKQLPSCLSAGDLSAQLPSVGAKAERGGRRPEAEDAEEESEEAEKWKTCFSLLLAAAALPAISIKGTHRVADQHHVIRFLHITDKLVFSSSVRPGPGVAGGALSAEPEAREPQSPALLKPAGAGKATRESERDARRDGQEETERYRKREDGSRFAVKNERDTFVLSSRHRRENQLTNTHELQARLAGVDWQAKLPPLPLAPNGCSCCCCFNASHSSLFASSSSSAASLPSSPSCAASSPSCAASSPSCAALSSSSSSTSASASLTSSSWTSFSSVSASSAPASASSSSSSSSSSFASSLPLSASHAPSLERNGLPPTVQVETPALLCSSDLASNVRPECTTLASLTPDPSSVGEPSRGEPASQAQLVCCHVAAAVRAILARSYRKQMLRNARERGAFAGRKEPRRTEEGEADLSESHSLQQAGQPADGAVGDNATKETELKTHREAKGEEDEANGEARGEKGGCVASSRSSSACDSVSKASVEGGLEGGETEREVQIAEMVKQRLLSLRDLFPFLKTLAVALCTKFLEDTNAKELAGARELHGQRHTGTEAAVHQQPQTEGEETLGRRPDAVGDKGDSKMRKHKLPGPLQGVWRETLPDGKSVWMVDNELGEHGDRDAIETLSTEKPCEEGSLGVEQDPRVTAFHFDHLRGESGALLAAVLLRLLLLIERHTSDHKQPAVRPAPPLSSSLSSSSLSSSSLSSSSSEAHSLVPAAPLATEETPEDSRGSLGPSSTLFPRPAAQRERQPHAQRSTNCMRFFCRASLERLEARLRAAERFAEIEKRLRALPVWREFPDIDVDIAVCAAAAGRETESFLSCPCCCCSLSRLSSSLSGALPHASDFPLPSCLLSSGSSSLSPSPSSVSLPLSSSPFLSVSSPSSPCLVSSSSSSSSPIVSSSLPSHACCCGADTPHSPSTLCQCCCCRLSRLSPQEMRTAGVGHRRESCGSTAPFCLSACPSVARPSECGFPSLPAVSPSALTASGRPLAASLLGSRASVSWDEEKHAACLSFWEEGEEGQGGDSSWTPEAGVETEDQAKGGTKDKTEEKTDGRKRYFVFASQAPASLVALLRRTARQEKEREAEAGKKKDQDGDTPAQQVEGTNGDHGETLPNASGPLSADDSLYRRELALLAAATLFVSLSFASRPDTAASEPGLAAGLVNGNESEKRALSLRLSLLASRLKFHQRQREATESGELERRSEMKRSATQALQTAEASTHVMPQKKGNCFETPQVSLFLRQWEAVVSLAPLSPAAPLSPLSPVRAGTVGGFSASSFASAFLPFLRRLVQDSDGEEERRRAAALLGTEREIERLKAKVGEALRRPPLHPRKWIYEKWMDNRSTDKAEKLRSLHLLKWTFSVCMREQTFSDISQEVLGVSDAGPLGECDVREGVESQQAKNKRPRVARENEDDLDLERACRYPLICTLCGKLSFPLSCRNSVEVHLLHLLKRHCRLAALWVLFLDIRAVSFSTRPLFLQVVSSLLDKRSFPGTASPAEGPQGRKGASESGGQGERKGLHAAKDASGSEKARQKKDQRGGGPAGATAAKTALLSRRLLDSLLFPPCPKHLDAAIAQVENARFHQRCVSAATSLLHLLLAKETEHYLSSCWSSVSSPPASSESLFPLSSASEKALSRLMSRLLNTVLEAKVPGSGTTAHFLRLAMCFETQASGKTCPSRFFQLLSRRDQTLLSSLVATAAQKKQLLPHPSSSPSGGEAETSALLHTVPTASNLVSAHLTSPFFDSRPPPVASDQRRGPGDPLTSASPFFSASFSSTLPLVFRAGERRGKRPLRVHQLCNEEYELYEETPGGSSLREPDVGGSSSRFVTAELSSRGSEAAADASSSCSPLLSSSLLPSSGRHGESSETQVASLLSRFSAKAALTDNARRFLLQFLPVFASSKMLLPSVVHAALAGGCICGRREAERGGGDASWSVENEDAGGAHSVLSWSSCLSPLERGFGQRLESCGDSAGRLQVARELQTPQTSNEGASHALASSLKAPPASSRFACSESRAVLFSEKENANWFPNDERKREDDEREKHRAEARETEADKLSREGQTTVDRGTQMSQNEEEGGNGENGGTGKTGGAIRVDGTARAARGIQEGASEQVRHQMRRRRKKLVDERCCMFPVPLRGKDDGRGAKREKSHDCALFSLSGFQGKGLAFAAHDFFETGGAFFSRELPEFRFSFASVLPPTCSLTRAASTRWRGASTSHSAAEESGASPAAKCSVSSLAPASARLLCARRDCRPQELSQASEGAQERAEEEQEERQLNSRNERKREGDGGSERAGEQQTQRRGRGRESGVEIESRTGENERDGKREMERASYGESERKREMGRERETTKRERERDDEAAEGEVEGKKRQVFSTSTRALDSHVFVRGLERESDRQAARRRVSCSRERFSWYEVFALTPLRLLPSGSRVAPTKRGTSFSSNERARLNCLQFASHDGSSSPVSSVTCPRDEEEAAKGNGLEEPTRRTSGLQCAPSLSPTVHLGSPNSPSLFSPSSLPRLALSPGVSSSGSHRAAAAPPGEGEAAPAVETSKAFSETSETAESRRTTRGGESETAVSFQRHLIVLLPSLDPQASATAFARRVAPVRGDVRSAALSQAGIEARNTVLGESETHLLTAAFAPEARLTQICHRHTPQEEANLSPGARLSATERCSSVWSQGLLETAGATLLPASLLFVSFPLEMVRDPSPSQTPSPAAAGSLCVDVRERKAKGIWGETGTRDKGGRASEVFPAAETAGRDSQREQGTESKLAEVECAAVSLVKEENEVVSGEKRKRKTNTDVAWTFLDFVTSHSSRLSFVFREARAAAGEAGRSGTSEETGDRGKQRSGETDGHRRPGLALAVSRLRAQEGDSLCGEKGGGAEEARRANEIHAELCATKKGNRGEKEDWRSREKETSKREHNQTWSFSAAQAGTVAALGLQLWVPLFCEAAQLLWGDGQSEAEDASEGEKTNREEEQKIYGRAERNREGRTASSPLRCDCEEARGERKSEDADLEKSHCMQRSAERHSRYPPDRQEKQDVNRDRQLETRPTSEHSKRGATSSVCASQEHNIFTSPSSPPSSGSASYAPCSSSPSCAASFAGPVAGEGGSATECSPEGKTVSVSPRMQRAALRQLLEILDDEMHLERSEDETDEREALEDEGAERKVGGGATDGEGGEESEGGAERGENWRLSQKSQSARNKREFAVSTLSACLAFQRKETATQEGLLRQDERAAVAEHRSPSEEGEARQSEQGTQRRDSDEERQEESSFPCHDSRVQSDASLPPSGARPLPAAVAAVAELVFSRLLSVFLAFLQAQEELRAAQETAEEIQESLDQRLRPRSSLPERAAETHPSSESERRENGSCFEAQEMEKLEVDREGKRRRLSRVGTTARARARVGDPHLFLTASSGPATQGKEAEGEAGSDKREERRQATECGCSGGREPLLQAGANGLKSAEMPDSRCATSKGIREDAGELEQARKICEIARGAPQRTKQAAHATERTLEGGKDDSPEKNGDVEWAQCALSNILLSSPTVARECVAFGGFGRLPDDTRTGLHFQLTPFIARVQRGIPLLFRHQLQRSGMRQHDLVDAFASLPGLGVSPYSSSASSVSAEGPRSSAVLAPLASGLSPSLTAPGSGLEKKGDTRDGLEDERRRARRRDEKAERKAEARDEESATREKKEELDWTRVDIFAWDLTAENGLPCRDSAEDSSKEVNSREPPSPLPSSPSSRASLCSSSAAVCVPEPPPSLSRAPARMARSGGDTVGRLVSDRNDSKKKRRKHKPLVVKKNSKASALCVASGASRSHGSQNGQLNPRTSSRSARRGAFSSRSLPQSRPPCVSVASLGILKTRQRPLAPQQSTPSASPSVLQSAASAGLTHGKREERKRKSPRDAKTGPSASPVLQGDATLNLGKKRDTSSPGENSRFAPPLVGSSSSRLLAAQWQAADPALLSLAAERMQERNLSAFHGLLLGEDGRLPENAELQLKRNELFFALESQSRLSRTANLLEATVLRSGARAPSFVVRTKLLKLGKSRVHGWGVFAAEPIYKDEFVIEYSAVVVSEAMANFREWQYMQSMGGSTYLFKLKNSAIVDATQSGAVTRFINHSCRPNCQTRDLSGGSDDDSRHCHVGIFALRDIAIGEELFYNYSLSEGALGHEACYCGAEGCKGVM</sequence>
<gene>
    <name evidence="10" type="ORF">TGDOM2_295610</name>
</gene>
<evidence type="ECO:0000313" key="10">
    <source>
        <dbReference type="EMBL" id="KFG37092.1"/>
    </source>
</evidence>
<accession>A0A086JY74</accession>
<feature type="compositionally biased region" description="Basic and acidic residues" evidence="8">
    <location>
        <begin position="4504"/>
        <end position="4519"/>
    </location>
</feature>
<feature type="compositionally biased region" description="Low complexity" evidence="8">
    <location>
        <begin position="3543"/>
        <end position="3569"/>
    </location>
</feature>
<feature type="compositionally biased region" description="Basic and acidic residues" evidence="8">
    <location>
        <begin position="1423"/>
        <end position="1437"/>
    </location>
</feature>
<feature type="region of interest" description="Disordered" evidence="8">
    <location>
        <begin position="3464"/>
        <end position="3583"/>
    </location>
</feature>
<feature type="compositionally biased region" description="Low complexity" evidence="8">
    <location>
        <begin position="577"/>
        <end position="592"/>
    </location>
</feature>
<feature type="compositionally biased region" description="Basic and acidic residues" evidence="8">
    <location>
        <begin position="4421"/>
        <end position="4438"/>
    </location>
</feature>
<evidence type="ECO:0000256" key="8">
    <source>
        <dbReference type="SAM" id="MobiDB-lite"/>
    </source>
</evidence>
<feature type="compositionally biased region" description="Polar residues" evidence="8">
    <location>
        <begin position="3496"/>
        <end position="3508"/>
    </location>
</feature>
<feature type="region of interest" description="Disordered" evidence="8">
    <location>
        <begin position="421"/>
        <end position="826"/>
    </location>
</feature>
<feature type="compositionally biased region" description="Basic residues" evidence="8">
    <location>
        <begin position="564"/>
        <end position="573"/>
    </location>
</feature>
<feature type="region of interest" description="Disordered" evidence="8">
    <location>
        <begin position="350"/>
        <end position="370"/>
    </location>
</feature>
<feature type="compositionally biased region" description="Basic and acidic residues" evidence="8">
    <location>
        <begin position="4645"/>
        <end position="4687"/>
    </location>
</feature>
<feature type="region of interest" description="Disordered" evidence="8">
    <location>
        <begin position="842"/>
        <end position="886"/>
    </location>
</feature>
<feature type="compositionally biased region" description="Basic and acidic residues" evidence="8">
    <location>
        <begin position="3046"/>
        <end position="3074"/>
    </location>
</feature>
<feature type="region of interest" description="Disordered" evidence="8">
    <location>
        <begin position="1"/>
        <end position="308"/>
    </location>
</feature>
<dbReference type="GO" id="GO:0005634">
    <property type="term" value="C:nucleus"/>
    <property type="evidence" value="ECO:0007669"/>
    <property type="project" value="UniProtKB-SubCell"/>
</dbReference>
<feature type="compositionally biased region" description="Basic and acidic residues" evidence="8">
    <location>
        <begin position="4375"/>
        <end position="4385"/>
    </location>
</feature>
<evidence type="ECO:0000256" key="4">
    <source>
        <dbReference type="ARBA" id="ARBA00022603"/>
    </source>
</evidence>
<feature type="region of interest" description="Disordered" evidence="8">
    <location>
        <begin position="2212"/>
        <end position="2234"/>
    </location>
</feature>
<feature type="region of interest" description="Disordered" evidence="8">
    <location>
        <begin position="2038"/>
        <end position="2075"/>
    </location>
</feature>
<feature type="region of interest" description="Disordered" evidence="8">
    <location>
        <begin position="3224"/>
        <end position="3247"/>
    </location>
</feature>
<feature type="compositionally biased region" description="Basic and acidic residues" evidence="8">
    <location>
        <begin position="1593"/>
        <end position="1608"/>
    </location>
</feature>
<feature type="compositionally biased region" description="Basic and acidic residues" evidence="8">
    <location>
        <begin position="2535"/>
        <end position="2559"/>
    </location>
</feature>
<feature type="region of interest" description="Disordered" evidence="8">
    <location>
        <begin position="3742"/>
        <end position="3776"/>
    </location>
</feature>
<feature type="compositionally biased region" description="Polar residues" evidence="8">
    <location>
        <begin position="4064"/>
        <end position="4079"/>
    </location>
</feature>
<dbReference type="InterPro" id="IPR001214">
    <property type="entry name" value="SET_dom"/>
</dbReference>
<feature type="region of interest" description="Disordered" evidence="8">
    <location>
        <begin position="1047"/>
        <end position="1071"/>
    </location>
</feature>
<feature type="region of interest" description="Disordered" evidence="8">
    <location>
        <begin position="1570"/>
        <end position="1619"/>
    </location>
</feature>
<comment type="caution">
    <text evidence="10">The sequence shown here is derived from an EMBL/GenBank/DDBJ whole genome shotgun (WGS) entry which is preliminary data.</text>
</comment>
<feature type="compositionally biased region" description="Basic and acidic residues" evidence="8">
    <location>
        <begin position="776"/>
        <end position="797"/>
    </location>
</feature>
<feature type="compositionally biased region" description="Low complexity" evidence="8">
    <location>
        <begin position="1494"/>
        <end position="1513"/>
    </location>
</feature>
<feature type="compositionally biased region" description="Acidic residues" evidence="8">
    <location>
        <begin position="4153"/>
        <end position="4167"/>
    </location>
</feature>
<feature type="compositionally biased region" description="Low complexity" evidence="8">
    <location>
        <begin position="3009"/>
        <end position="3022"/>
    </location>
</feature>
<dbReference type="InterPro" id="IPR046341">
    <property type="entry name" value="SET_dom_sf"/>
</dbReference>
<feature type="region of interest" description="Disordered" evidence="8">
    <location>
        <begin position="1702"/>
        <end position="1778"/>
    </location>
</feature>
<feature type="compositionally biased region" description="Basic residues" evidence="8">
    <location>
        <begin position="4780"/>
        <end position="4796"/>
    </location>
</feature>
<feature type="compositionally biased region" description="Low complexity" evidence="8">
    <location>
        <begin position="3512"/>
        <end position="3533"/>
    </location>
</feature>
<feature type="compositionally biased region" description="Low complexity" evidence="8">
    <location>
        <begin position="248"/>
        <end position="308"/>
    </location>
</feature>
<feature type="region of interest" description="Disordered" evidence="8">
    <location>
        <begin position="3902"/>
        <end position="3930"/>
    </location>
</feature>
<keyword evidence="7" id="KW-0539">Nucleus</keyword>
<feature type="region of interest" description="Disordered" evidence="8">
    <location>
        <begin position="3000"/>
        <end position="3022"/>
    </location>
</feature>
<feature type="compositionally biased region" description="Basic and acidic residues" evidence="8">
    <location>
        <begin position="862"/>
        <end position="886"/>
    </location>
</feature>
<feature type="compositionally biased region" description="Low complexity" evidence="8">
    <location>
        <begin position="1715"/>
        <end position="1734"/>
    </location>
</feature>
<feature type="compositionally biased region" description="Low complexity" evidence="8">
    <location>
        <begin position="4821"/>
        <end position="4836"/>
    </location>
</feature>
<dbReference type="SUPFAM" id="SSF82199">
    <property type="entry name" value="SET domain"/>
    <property type="match status" value="1"/>
</dbReference>
<dbReference type="GO" id="GO:0032259">
    <property type="term" value="P:methylation"/>
    <property type="evidence" value="ECO:0007669"/>
    <property type="project" value="UniProtKB-KW"/>
</dbReference>
<feature type="domain" description="SET" evidence="9">
    <location>
        <begin position="5031"/>
        <end position="5153"/>
    </location>
</feature>
<keyword evidence="4 10" id="KW-0489">Methyltransferase</keyword>
<dbReference type="PANTHER" id="PTHR22884">
    <property type="entry name" value="SET DOMAIN PROTEINS"/>
    <property type="match status" value="1"/>
</dbReference>
<evidence type="ECO:0000256" key="7">
    <source>
        <dbReference type="ARBA" id="ARBA00023242"/>
    </source>
</evidence>
<evidence type="ECO:0000256" key="1">
    <source>
        <dbReference type="ARBA" id="ARBA00004123"/>
    </source>
</evidence>
<feature type="region of interest" description="Disordered" evidence="8">
    <location>
        <begin position="4494"/>
        <end position="4519"/>
    </location>
</feature>
<keyword evidence="6" id="KW-0949">S-adenosyl-L-methionine</keyword>
<feature type="region of interest" description="Disordered" evidence="8">
    <location>
        <begin position="942"/>
        <end position="978"/>
    </location>
</feature>
<feature type="compositionally biased region" description="Basic and acidic residues" evidence="8">
    <location>
        <begin position="3318"/>
        <end position="3368"/>
    </location>
</feature>
<dbReference type="InterPro" id="IPR050777">
    <property type="entry name" value="SET2_Histone-Lys_MeTrsfase"/>
</dbReference>
<feature type="region of interest" description="Disordered" evidence="8">
    <location>
        <begin position="4143"/>
        <end position="4208"/>
    </location>
</feature>
<feature type="compositionally biased region" description="Low complexity" evidence="8">
    <location>
        <begin position="3833"/>
        <end position="3844"/>
    </location>
</feature>
<feature type="compositionally biased region" description="Basic and acidic residues" evidence="8">
    <location>
        <begin position="2061"/>
        <end position="2075"/>
    </location>
</feature>
<protein>
    <submittedName>
        <fullName evidence="10">Putative histone lysine methyltransferase, SET</fullName>
        <ecNumber evidence="10">2.1.1.43</ecNumber>
    </submittedName>
</protein>
<dbReference type="PROSITE" id="PS50280">
    <property type="entry name" value="SET"/>
    <property type="match status" value="1"/>
</dbReference>
<feature type="region of interest" description="Disordered" evidence="8">
    <location>
        <begin position="1127"/>
        <end position="1182"/>
    </location>
</feature>